<proteinExistence type="predicted"/>
<protein>
    <submittedName>
        <fullName evidence="1">Uncharacterized protein</fullName>
    </submittedName>
</protein>
<dbReference type="Gramene" id="OBART06G01340.1">
    <property type="protein sequence ID" value="OBART06G01340.1"/>
    <property type="gene ID" value="OBART06G01340"/>
</dbReference>
<keyword evidence="2" id="KW-1185">Reference proteome</keyword>
<dbReference type="PaxDb" id="65489-OBART06G01340.1"/>
<reference evidence="1" key="2">
    <citation type="submission" date="2015-03" db="UniProtKB">
        <authorList>
            <consortium name="EnsemblPlants"/>
        </authorList>
    </citation>
    <scope>IDENTIFICATION</scope>
</reference>
<reference evidence="1" key="1">
    <citation type="journal article" date="2009" name="Rice">
        <title>De Novo Next Generation Sequencing of Plant Genomes.</title>
        <authorList>
            <person name="Rounsley S."/>
            <person name="Marri P.R."/>
            <person name="Yu Y."/>
            <person name="He R."/>
            <person name="Sisneros N."/>
            <person name="Goicoechea J.L."/>
            <person name="Lee S.J."/>
            <person name="Angelova A."/>
            <person name="Kudrna D."/>
            <person name="Luo M."/>
            <person name="Affourtit J."/>
            <person name="Desany B."/>
            <person name="Knight J."/>
            <person name="Niazi F."/>
            <person name="Egholm M."/>
            <person name="Wing R.A."/>
        </authorList>
    </citation>
    <scope>NUCLEOTIDE SEQUENCE [LARGE SCALE GENOMIC DNA]</scope>
    <source>
        <strain evidence="1">cv. IRGC 105608</strain>
    </source>
</reference>
<dbReference type="AlphaFoldDB" id="A0A0D3GC59"/>
<organism evidence="1">
    <name type="scientific">Oryza barthii</name>
    <dbReference type="NCBI Taxonomy" id="65489"/>
    <lineage>
        <taxon>Eukaryota</taxon>
        <taxon>Viridiplantae</taxon>
        <taxon>Streptophyta</taxon>
        <taxon>Embryophyta</taxon>
        <taxon>Tracheophyta</taxon>
        <taxon>Spermatophyta</taxon>
        <taxon>Magnoliopsida</taxon>
        <taxon>Liliopsida</taxon>
        <taxon>Poales</taxon>
        <taxon>Poaceae</taxon>
        <taxon>BOP clade</taxon>
        <taxon>Oryzoideae</taxon>
        <taxon>Oryzeae</taxon>
        <taxon>Oryzinae</taxon>
        <taxon>Oryza</taxon>
    </lineage>
</organism>
<dbReference type="Proteomes" id="UP000026960">
    <property type="component" value="Chromosome 6"/>
</dbReference>
<dbReference type="HOGENOM" id="CLU_2708708_0_0_1"/>
<evidence type="ECO:0000313" key="1">
    <source>
        <dbReference type="EnsemblPlants" id="OBART06G01340.1"/>
    </source>
</evidence>
<sequence length="73" mass="7703">MPSLLPSCVELVHKPDDRAKHFRRRTSPATRRASCCLCTTPPAALGAGSSRLEARGRRIRDGAVAVATASASS</sequence>
<name>A0A0D3GC59_9ORYZ</name>
<evidence type="ECO:0000313" key="2">
    <source>
        <dbReference type="Proteomes" id="UP000026960"/>
    </source>
</evidence>
<dbReference type="EnsemblPlants" id="OBART06G01340.1">
    <property type="protein sequence ID" value="OBART06G01340.1"/>
    <property type="gene ID" value="OBART06G01340"/>
</dbReference>
<accession>A0A0D3GC59</accession>